<evidence type="ECO:0000313" key="1">
    <source>
        <dbReference type="EMBL" id="AYV78693.1"/>
    </source>
</evidence>
<sequence length="232" mass="25958">MTQLKVINNTPNQDIIFIEIFGLNERGEDVGKIRTDPVNPYTLQPSQEILFSCGTIPTLTFSVRLQYRHGNIKRLYEITLPRGQGNEIYTIDNNIDGFINVTSSSALSSVDIVADFITINVVNNTNDSVTFNYFCRNPDRGPTKSDTVDPLSNKDIKIILDPLNCSHDIHLIFSSNPTVTTELRSTTIYAYQLIINSNADILLIPAENGALPIITIPTTIHEKIKKKKKCCD</sequence>
<reference evidence="1" key="1">
    <citation type="submission" date="2018-10" db="EMBL/GenBank/DDBJ databases">
        <title>Hidden diversity of soil giant viruses.</title>
        <authorList>
            <person name="Schulz F."/>
            <person name="Alteio L."/>
            <person name="Goudeau D."/>
            <person name="Ryan E.M."/>
            <person name="Malmstrom R.R."/>
            <person name="Blanchard J."/>
            <person name="Woyke T."/>
        </authorList>
    </citation>
    <scope>NUCLEOTIDE SEQUENCE</scope>
    <source>
        <strain evidence="1">EDV1</strain>
    </source>
</reference>
<name>A0A3G4ZYN4_9VIRU</name>
<proteinExistence type="predicted"/>
<organism evidence="1">
    <name type="scientific">Edafosvirus sp</name>
    <dbReference type="NCBI Taxonomy" id="2487765"/>
    <lineage>
        <taxon>Viruses</taxon>
        <taxon>Varidnaviria</taxon>
        <taxon>Bamfordvirae</taxon>
        <taxon>Nucleocytoviricota</taxon>
        <taxon>Megaviricetes</taxon>
        <taxon>Imitervirales</taxon>
        <taxon>Mimiviridae</taxon>
        <taxon>Klosneuvirinae</taxon>
    </lineage>
</organism>
<gene>
    <name evidence="1" type="ORF">Edafosvirus25_7</name>
</gene>
<dbReference type="EMBL" id="MK072090">
    <property type="protein sequence ID" value="AYV78693.1"/>
    <property type="molecule type" value="Genomic_DNA"/>
</dbReference>
<protein>
    <submittedName>
        <fullName evidence="1">Uncharacterized protein</fullName>
    </submittedName>
</protein>
<accession>A0A3G4ZYN4</accession>